<dbReference type="EMBL" id="FMJC01000002">
    <property type="protein sequence ID" value="SCM71626.1"/>
    <property type="molecule type" value="Genomic_DNA"/>
</dbReference>
<proteinExistence type="predicted"/>
<name>A0A212L290_9BACT</name>
<evidence type="ECO:0000313" key="1">
    <source>
        <dbReference type="EMBL" id="SCM71626.1"/>
    </source>
</evidence>
<reference evidence="1" key="1">
    <citation type="submission" date="2016-08" db="EMBL/GenBank/DDBJ databases">
        <authorList>
            <person name="Seilhamer J.J."/>
        </authorList>
    </citation>
    <scope>NUCLEOTIDE SEQUENCE</scope>
    <source>
        <strain evidence="1">86-1</strain>
    </source>
</reference>
<dbReference type="AlphaFoldDB" id="A0A212L290"/>
<gene>
    <name evidence="1" type="ORF">KL86DES1_20088</name>
</gene>
<protein>
    <submittedName>
        <fullName evidence="1">Uncharacterized protein</fullName>
    </submittedName>
</protein>
<accession>A0A212L290</accession>
<sequence>MLYLLSYFRHGKALISRIISFGKTFLVGCDLDFI</sequence>
<organism evidence="1">
    <name type="scientific">uncultured Desulfovibrio sp</name>
    <dbReference type="NCBI Taxonomy" id="167968"/>
    <lineage>
        <taxon>Bacteria</taxon>
        <taxon>Pseudomonadati</taxon>
        <taxon>Thermodesulfobacteriota</taxon>
        <taxon>Desulfovibrionia</taxon>
        <taxon>Desulfovibrionales</taxon>
        <taxon>Desulfovibrionaceae</taxon>
        <taxon>Desulfovibrio</taxon>
        <taxon>environmental samples</taxon>
    </lineage>
</organism>